<name>A0ABD2NVQ7_9CUCU</name>
<sequence>MLHKESKTSETKGTLLIKSQQLLKAQAWNREENVQCMIEEFYNNLRMVMDSINQIVEDGGKCASSGASSKVSLNRVTGLEKMVKIKPIMKDEFAKILKKIEEMWLC</sequence>
<protein>
    <submittedName>
        <fullName evidence="1">Uncharacterized protein</fullName>
    </submittedName>
</protein>
<reference evidence="1 2" key="1">
    <citation type="journal article" date="2021" name="BMC Biol.">
        <title>Horizontally acquired antibacterial genes associated with adaptive radiation of ladybird beetles.</title>
        <authorList>
            <person name="Li H.S."/>
            <person name="Tang X.F."/>
            <person name="Huang Y.H."/>
            <person name="Xu Z.Y."/>
            <person name="Chen M.L."/>
            <person name="Du X.Y."/>
            <person name="Qiu B.Y."/>
            <person name="Chen P.T."/>
            <person name="Zhang W."/>
            <person name="Slipinski A."/>
            <person name="Escalona H.E."/>
            <person name="Waterhouse R.M."/>
            <person name="Zwick A."/>
            <person name="Pang H."/>
        </authorList>
    </citation>
    <scope>NUCLEOTIDE SEQUENCE [LARGE SCALE GENOMIC DNA]</scope>
    <source>
        <strain evidence="1">SYSU2018</strain>
    </source>
</reference>
<evidence type="ECO:0000313" key="1">
    <source>
        <dbReference type="EMBL" id="KAL3282461.1"/>
    </source>
</evidence>
<dbReference type="EMBL" id="JABFTP020000144">
    <property type="protein sequence ID" value="KAL3282461.1"/>
    <property type="molecule type" value="Genomic_DNA"/>
</dbReference>
<accession>A0ABD2NVQ7</accession>
<evidence type="ECO:0000313" key="2">
    <source>
        <dbReference type="Proteomes" id="UP001516400"/>
    </source>
</evidence>
<dbReference type="Proteomes" id="UP001516400">
    <property type="component" value="Unassembled WGS sequence"/>
</dbReference>
<keyword evidence="2" id="KW-1185">Reference proteome</keyword>
<proteinExistence type="predicted"/>
<gene>
    <name evidence="1" type="ORF">HHI36_005645</name>
</gene>
<organism evidence="1 2">
    <name type="scientific">Cryptolaemus montrouzieri</name>
    <dbReference type="NCBI Taxonomy" id="559131"/>
    <lineage>
        <taxon>Eukaryota</taxon>
        <taxon>Metazoa</taxon>
        <taxon>Ecdysozoa</taxon>
        <taxon>Arthropoda</taxon>
        <taxon>Hexapoda</taxon>
        <taxon>Insecta</taxon>
        <taxon>Pterygota</taxon>
        <taxon>Neoptera</taxon>
        <taxon>Endopterygota</taxon>
        <taxon>Coleoptera</taxon>
        <taxon>Polyphaga</taxon>
        <taxon>Cucujiformia</taxon>
        <taxon>Coccinelloidea</taxon>
        <taxon>Coccinellidae</taxon>
        <taxon>Scymninae</taxon>
        <taxon>Scymnini</taxon>
        <taxon>Cryptolaemus</taxon>
    </lineage>
</organism>
<dbReference type="AlphaFoldDB" id="A0ABD2NVQ7"/>
<comment type="caution">
    <text evidence="1">The sequence shown here is derived from an EMBL/GenBank/DDBJ whole genome shotgun (WGS) entry which is preliminary data.</text>
</comment>